<sequence length="138" mass="15982">MTYGKLCALSLDFWGSQQVQDLVVKEGFEHDLYVSTCLVDMYAKLGKMDCAQKLFDEMPVLAAKVANKKKRPVKKNRYFNTTRVENMVVFPRNPQLPRPEAPPGVLVVYTEGGENRNTSRRLSDRTHRRKIRCRSRDM</sequence>
<accession>A0A9K3IH45</accession>
<comment type="caution">
    <text evidence="2">The sequence shown here is derived from an EMBL/GenBank/DDBJ whole genome shotgun (WGS) entry which is preliminary data.</text>
</comment>
<dbReference type="PANTHER" id="PTHR47926">
    <property type="entry name" value="PENTATRICOPEPTIDE REPEAT-CONTAINING PROTEIN"/>
    <property type="match status" value="1"/>
</dbReference>
<name>A0A9K3IH45_HELAN</name>
<dbReference type="InterPro" id="IPR046960">
    <property type="entry name" value="PPR_At4g14850-like_plant"/>
</dbReference>
<dbReference type="AlphaFoldDB" id="A0A9K3IH45"/>
<protein>
    <submittedName>
        <fullName evidence="2">Tetratricopeptide-like helical domain superfamily</fullName>
    </submittedName>
</protein>
<gene>
    <name evidence="2" type="ORF">HanXRQr2_Chr08g0354811</name>
</gene>
<dbReference type="GO" id="GO:0009451">
    <property type="term" value="P:RNA modification"/>
    <property type="evidence" value="ECO:0007669"/>
    <property type="project" value="InterPro"/>
</dbReference>
<dbReference type="PANTHER" id="PTHR47926:SF446">
    <property type="entry name" value="PENTACOTRIPEPTIDE-REPEAT REGION OF PRORP DOMAIN-CONTAINING PROTEIN"/>
    <property type="match status" value="1"/>
</dbReference>
<dbReference type="Gene3D" id="1.25.40.10">
    <property type="entry name" value="Tetratricopeptide repeat domain"/>
    <property type="match status" value="1"/>
</dbReference>
<reference evidence="2" key="2">
    <citation type="submission" date="2020-06" db="EMBL/GenBank/DDBJ databases">
        <title>Helianthus annuus Genome sequencing and assembly Release 2.</title>
        <authorList>
            <person name="Gouzy J."/>
            <person name="Langlade N."/>
            <person name="Munos S."/>
        </authorList>
    </citation>
    <scope>NUCLEOTIDE SEQUENCE</scope>
    <source>
        <tissue evidence="2">Leaves</tissue>
    </source>
</reference>
<reference evidence="2" key="1">
    <citation type="journal article" date="2017" name="Nature">
        <title>The sunflower genome provides insights into oil metabolism, flowering and Asterid evolution.</title>
        <authorList>
            <person name="Badouin H."/>
            <person name="Gouzy J."/>
            <person name="Grassa C.J."/>
            <person name="Murat F."/>
            <person name="Staton S.E."/>
            <person name="Cottret L."/>
            <person name="Lelandais-Briere C."/>
            <person name="Owens G.L."/>
            <person name="Carrere S."/>
            <person name="Mayjonade B."/>
            <person name="Legrand L."/>
            <person name="Gill N."/>
            <person name="Kane N.C."/>
            <person name="Bowers J.E."/>
            <person name="Hubner S."/>
            <person name="Bellec A."/>
            <person name="Berard A."/>
            <person name="Berges H."/>
            <person name="Blanchet N."/>
            <person name="Boniface M.C."/>
            <person name="Brunel D."/>
            <person name="Catrice O."/>
            <person name="Chaidir N."/>
            <person name="Claudel C."/>
            <person name="Donnadieu C."/>
            <person name="Faraut T."/>
            <person name="Fievet G."/>
            <person name="Helmstetter N."/>
            <person name="King M."/>
            <person name="Knapp S.J."/>
            <person name="Lai Z."/>
            <person name="Le Paslier M.C."/>
            <person name="Lippi Y."/>
            <person name="Lorenzon L."/>
            <person name="Mandel J.R."/>
            <person name="Marage G."/>
            <person name="Marchand G."/>
            <person name="Marquand E."/>
            <person name="Bret-Mestries E."/>
            <person name="Morien E."/>
            <person name="Nambeesan S."/>
            <person name="Nguyen T."/>
            <person name="Pegot-Espagnet P."/>
            <person name="Pouilly N."/>
            <person name="Raftis F."/>
            <person name="Sallet E."/>
            <person name="Schiex T."/>
            <person name="Thomas J."/>
            <person name="Vandecasteele C."/>
            <person name="Vares D."/>
            <person name="Vear F."/>
            <person name="Vautrin S."/>
            <person name="Crespi M."/>
            <person name="Mangin B."/>
            <person name="Burke J.M."/>
            <person name="Salse J."/>
            <person name="Munos S."/>
            <person name="Vincourt P."/>
            <person name="Rieseberg L.H."/>
            <person name="Langlade N.B."/>
        </authorList>
    </citation>
    <scope>NUCLEOTIDE SEQUENCE</scope>
    <source>
        <tissue evidence="2">Leaves</tissue>
    </source>
</reference>
<evidence type="ECO:0000313" key="3">
    <source>
        <dbReference type="Proteomes" id="UP000215914"/>
    </source>
</evidence>
<dbReference type="Gramene" id="mRNA:HanXRQr2_Chr08g0354811">
    <property type="protein sequence ID" value="CDS:HanXRQr2_Chr08g0354811.1"/>
    <property type="gene ID" value="HanXRQr2_Chr08g0354811"/>
</dbReference>
<feature type="compositionally biased region" description="Basic residues" evidence="1">
    <location>
        <begin position="126"/>
        <end position="138"/>
    </location>
</feature>
<dbReference type="InterPro" id="IPR011990">
    <property type="entry name" value="TPR-like_helical_dom_sf"/>
</dbReference>
<evidence type="ECO:0000313" key="2">
    <source>
        <dbReference type="EMBL" id="KAF5796698.1"/>
    </source>
</evidence>
<evidence type="ECO:0000256" key="1">
    <source>
        <dbReference type="SAM" id="MobiDB-lite"/>
    </source>
</evidence>
<keyword evidence="3" id="KW-1185">Reference proteome</keyword>
<dbReference type="EMBL" id="MNCJ02000323">
    <property type="protein sequence ID" value="KAF5796698.1"/>
    <property type="molecule type" value="Genomic_DNA"/>
</dbReference>
<dbReference type="Proteomes" id="UP000215914">
    <property type="component" value="Unassembled WGS sequence"/>
</dbReference>
<organism evidence="2 3">
    <name type="scientific">Helianthus annuus</name>
    <name type="common">Common sunflower</name>
    <dbReference type="NCBI Taxonomy" id="4232"/>
    <lineage>
        <taxon>Eukaryota</taxon>
        <taxon>Viridiplantae</taxon>
        <taxon>Streptophyta</taxon>
        <taxon>Embryophyta</taxon>
        <taxon>Tracheophyta</taxon>
        <taxon>Spermatophyta</taxon>
        <taxon>Magnoliopsida</taxon>
        <taxon>eudicotyledons</taxon>
        <taxon>Gunneridae</taxon>
        <taxon>Pentapetalae</taxon>
        <taxon>asterids</taxon>
        <taxon>campanulids</taxon>
        <taxon>Asterales</taxon>
        <taxon>Asteraceae</taxon>
        <taxon>Asteroideae</taxon>
        <taxon>Heliantheae alliance</taxon>
        <taxon>Heliantheae</taxon>
        <taxon>Helianthus</taxon>
    </lineage>
</organism>
<feature type="region of interest" description="Disordered" evidence="1">
    <location>
        <begin position="111"/>
        <end position="138"/>
    </location>
</feature>
<dbReference type="GO" id="GO:0003723">
    <property type="term" value="F:RNA binding"/>
    <property type="evidence" value="ECO:0007669"/>
    <property type="project" value="InterPro"/>
</dbReference>
<proteinExistence type="predicted"/>